<dbReference type="Pfam" id="PF26177">
    <property type="entry name" value="zf_C2H2_17_1st"/>
    <property type="match status" value="1"/>
</dbReference>
<dbReference type="GO" id="GO:0006357">
    <property type="term" value="P:regulation of transcription by RNA polymerase II"/>
    <property type="evidence" value="ECO:0007669"/>
    <property type="project" value="TreeGrafter"/>
</dbReference>
<dbReference type="AlphaFoldDB" id="W9VR44"/>
<accession>W9VR44</accession>
<dbReference type="Gene3D" id="3.30.160.60">
    <property type="entry name" value="Classic Zinc Finger"/>
    <property type="match status" value="2"/>
</dbReference>
<gene>
    <name evidence="3" type="ORF">A1O7_09977</name>
</gene>
<dbReference type="PANTHER" id="PTHR46179:SF24">
    <property type="entry name" value="C2H2-TYPE DOMAIN-CONTAINING PROTEIN"/>
    <property type="match status" value="1"/>
</dbReference>
<feature type="compositionally biased region" description="Low complexity" evidence="1">
    <location>
        <begin position="169"/>
        <end position="187"/>
    </location>
</feature>
<organism evidence="3 4">
    <name type="scientific">Cladophialophora yegresii CBS 114405</name>
    <dbReference type="NCBI Taxonomy" id="1182544"/>
    <lineage>
        <taxon>Eukaryota</taxon>
        <taxon>Fungi</taxon>
        <taxon>Dikarya</taxon>
        <taxon>Ascomycota</taxon>
        <taxon>Pezizomycotina</taxon>
        <taxon>Eurotiomycetes</taxon>
        <taxon>Chaetothyriomycetidae</taxon>
        <taxon>Chaetothyriales</taxon>
        <taxon>Herpotrichiellaceae</taxon>
        <taxon>Cladophialophora</taxon>
    </lineage>
</organism>
<dbReference type="STRING" id="1182544.W9VR44"/>
<feature type="domain" description="C2H2-type" evidence="2">
    <location>
        <begin position="71"/>
        <end position="98"/>
    </location>
</feature>
<protein>
    <recommendedName>
        <fullName evidence="2">C2H2-type domain-containing protein</fullName>
    </recommendedName>
</protein>
<comment type="caution">
    <text evidence="3">The sequence shown here is derived from an EMBL/GenBank/DDBJ whole genome shotgun (WGS) entry which is preliminary data.</text>
</comment>
<evidence type="ECO:0000313" key="4">
    <source>
        <dbReference type="Proteomes" id="UP000019473"/>
    </source>
</evidence>
<dbReference type="InterPro" id="IPR051061">
    <property type="entry name" value="Zinc_finger_trans_reg"/>
</dbReference>
<feature type="compositionally biased region" description="Basic and acidic residues" evidence="1">
    <location>
        <begin position="124"/>
        <end position="147"/>
    </location>
</feature>
<dbReference type="PANTHER" id="PTHR46179">
    <property type="entry name" value="ZINC FINGER PROTEIN"/>
    <property type="match status" value="1"/>
</dbReference>
<feature type="region of interest" description="Disordered" evidence="1">
    <location>
        <begin position="120"/>
        <end position="193"/>
    </location>
</feature>
<evidence type="ECO:0000256" key="1">
    <source>
        <dbReference type="SAM" id="MobiDB-lite"/>
    </source>
</evidence>
<dbReference type="InterPro" id="IPR059095">
    <property type="entry name" value="Znf_C2H2_17_2nd"/>
</dbReference>
<dbReference type="InterPro" id="IPR059009">
    <property type="entry name" value="Znf_C2H2_17_1st"/>
</dbReference>
<dbReference type="eggNOG" id="ENOG502SNWP">
    <property type="taxonomic scope" value="Eukaryota"/>
</dbReference>
<feature type="domain" description="C2H2-type" evidence="2">
    <location>
        <begin position="39"/>
        <end position="67"/>
    </location>
</feature>
<dbReference type="EMBL" id="AMGW01000007">
    <property type="protein sequence ID" value="EXJ54636.1"/>
    <property type="molecule type" value="Genomic_DNA"/>
</dbReference>
<evidence type="ECO:0000313" key="3">
    <source>
        <dbReference type="EMBL" id="EXJ54636.1"/>
    </source>
</evidence>
<name>W9VR44_9EURO</name>
<dbReference type="Pfam" id="PF26176">
    <property type="entry name" value="zf_C2H2_17_2"/>
    <property type="match status" value="1"/>
</dbReference>
<dbReference type="VEuPathDB" id="FungiDB:A1O7_09977"/>
<dbReference type="OrthoDB" id="5305647at2759"/>
<proteinExistence type="predicted"/>
<reference evidence="3 4" key="1">
    <citation type="submission" date="2013-03" db="EMBL/GenBank/DDBJ databases">
        <title>The Genome Sequence of Cladophialophora yegresii CBS 114405.</title>
        <authorList>
            <consortium name="The Broad Institute Genomics Platform"/>
            <person name="Cuomo C."/>
            <person name="de Hoog S."/>
            <person name="Gorbushina A."/>
            <person name="Walker B."/>
            <person name="Young S.K."/>
            <person name="Zeng Q."/>
            <person name="Gargeya S."/>
            <person name="Fitzgerald M."/>
            <person name="Haas B."/>
            <person name="Abouelleil A."/>
            <person name="Allen A.W."/>
            <person name="Alvarado L."/>
            <person name="Arachchi H.M."/>
            <person name="Berlin A.M."/>
            <person name="Chapman S.B."/>
            <person name="Gainer-Dewar J."/>
            <person name="Goldberg J."/>
            <person name="Griggs A."/>
            <person name="Gujja S."/>
            <person name="Hansen M."/>
            <person name="Howarth C."/>
            <person name="Imamovic A."/>
            <person name="Ireland A."/>
            <person name="Larimer J."/>
            <person name="McCowan C."/>
            <person name="Murphy C."/>
            <person name="Pearson M."/>
            <person name="Poon T.W."/>
            <person name="Priest M."/>
            <person name="Roberts A."/>
            <person name="Saif S."/>
            <person name="Shea T."/>
            <person name="Sisk P."/>
            <person name="Sykes S."/>
            <person name="Wortman J."/>
            <person name="Nusbaum C."/>
            <person name="Birren B."/>
        </authorList>
    </citation>
    <scope>NUCLEOTIDE SEQUENCE [LARGE SCALE GENOMIC DNA]</scope>
    <source>
        <strain evidence="3 4">CBS 114405</strain>
    </source>
</reference>
<dbReference type="Proteomes" id="UP000019473">
    <property type="component" value="Unassembled WGS sequence"/>
</dbReference>
<dbReference type="GO" id="GO:0005634">
    <property type="term" value="C:nucleus"/>
    <property type="evidence" value="ECO:0007669"/>
    <property type="project" value="TreeGrafter"/>
</dbReference>
<dbReference type="GeneID" id="19184536"/>
<evidence type="ECO:0000259" key="2">
    <source>
        <dbReference type="SMART" id="SM00355"/>
    </source>
</evidence>
<dbReference type="HOGENOM" id="CLU_036929_2_0_1"/>
<sequence length="267" mass="30680">MADELVAPPSLALAEPTKVTVQGAFRRTRSPPRNDHGQMFCDHVNCRGKNSPTFKRVCEWNKHMDRHERPYKCRESGCELNPGFTYSGGLLRHQREVHKMHLSTKQPLFCPFPNCNRSSGTGFTRKENLEEHKRRRHLEELSDHEAEATEEPPAAKRRRISSTATAEVQGQGLQQQKQHQQQQQQLGSSMVPQAQAQTMDNNMVVGNPESQLVSHLREEIRQKEEFIRRQATEIHRLQNLLRSLPPQAIYHMQQQQQQSRMPGSGVG</sequence>
<feature type="domain" description="C2H2-type" evidence="2">
    <location>
        <begin position="108"/>
        <end position="137"/>
    </location>
</feature>
<dbReference type="RefSeq" id="XP_007762151.1">
    <property type="nucleotide sequence ID" value="XM_007763961.1"/>
</dbReference>
<dbReference type="SMART" id="SM00355">
    <property type="entry name" value="ZnF_C2H2"/>
    <property type="match status" value="3"/>
</dbReference>
<keyword evidence="4" id="KW-1185">Reference proteome</keyword>
<dbReference type="InterPro" id="IPR013087">
    <property type="entry name" value="Znf_C2H2_type"/>
</dbReference>